<dbReference type="eggNOG" id="ENOG5032BP9">
    <property type="taxonomic scope" value="Bacteria"/>
</dbReference>
<dbReference type="KEGG" id="sfd:USDA257_c47980"/>
<reference evidence="1 2" key="1">
    <citation type="journal article" date="2012" name="J. Bacteriol.">
        <title>Complete genome sequence of the broad-host-range strain Sinorhizobium fredii USDA257.</title>
        <authorList>
            <person name="Schuldes J."/>
            <person name="Rodriguez Orbegoso M."/>
            <person name="Schmeisser C."/>
            <person name="Krishnan H.B."/>
            <person name="Daniel R."/>
            <person name="Streit W.R."/>
        </authorList>
    </citation>
    <scope>NUCLEOTIDE SEQUENCE [LARGE SCALE GENOMIC DNA]</scope>
    <source>
        <strain evidence="1 2">USDA 257</strain>
    </source>
</reference>
<evidence type="ECO:0000313" key="1">
    <source>
        <dbReference type="EMBL" id="AFL53333.1"/>
    </source>
</evidence>
<dbReference type="Proteomes" id="UP000006180">
    <property type="component" value="Chromosome"/>
</dbReference>
<proteinExistence type="predicted"/>
<protein>
    <recommendedName>
        <fullName evidence="3">TnsA endonuclease N-terminal domain-containing protein</fullName>
    </recommendedName>
</protein>
<dbReference type="AlphaFoldDB" id="I3XBS7"/>
<evidence type="ECO:0008006" key="3">
    <source>
        <dbReference type="Google" id="ProtNLM"/>
    </source>
</evidence>
<dbReference type="PATRIC" id="fig|1185652.3.peg.4978"/>
<accession>I3XBS7</accession>
<evidence type="ECO:0000313" key="2">
    <source>
        <dbReference type="Proteomes" id="UP000006180"/>
    </source>
</evidence>
<name>I3XBS7_SINF2</name>
<dbReference type="HOGENOM" id="CLU_115863_0_0_5"/>
<dbReference type="EMBL" id="CP003563">
    <property type="protein sequence ID" value="AFL53333.1"/>
    <property type="molecule type" value="Genomic_DNA"/>
</dbReference>
<organism evidence="1 2">
    <name type="scientific">Sinorhizobium fredii (strain USDA 257)</name>
    <dbReference type="NCBI Taxonomy" id="1185652"/>
    <lineage>
        <taxon>Bacteria</taxon>
        <taxon>Pseudomonadati</taxon>
        <taxon>Pseudomonadota</taxon>
        <taxon>Alphaproteobacteria</taxon>
        <taxon>Hyphomicrobiales</taxon>
        <taxon>Rhizobiaceae</taxon>
        <taxon>Sinorhizobium/Ensifer group</taxon>
        <taxon>Sinorhizobium</taxon>
    </lineage>
</organism>
<dbReference type="STRING" id="1185652.USDA257_c47980"/>
<sequence>MSSRRKSPHKAVSDLPAPVDYSEPLPTLKCVGKPLFRSRQARDLACILDINPDVACWTAPGPTVKVGSCGHTPDFRVVDRDGGVRFLDAADRVLAVDIEHIKQAVREQRASYRLVAVDEVYDGGFRLRNARDLLQYANVTVSLADRLRLLAFLDQEGSLTMSECLSAIRNTEPVAAIASLILQRFVDVELDDALIGPETMVRRIRS</sequence>
<gene>
    <name evidence="1" type="ORF">USDA257_c47980</name>
</gene>